<gene>
    <name evidence="3" type="ORF">HMPREF1218_1763</name>
</gene>
<dbReference type="EMBL" id="AWET01000042">
    <property type="protein sequence ID" value="ERJ99460.1"/>
    <property type="molecule type" value="Genomic_DNA"/>
</dbReference>
<evidence type="ECO:0000259" key="2">
    <source>
        <dbReference type="Pfam" id="PF18942"/>
    </source>
</evidence>
<dbReference type="Gene3D" id="2.60.120.200">
    <property type="match status" value="1"/>
</dbReference>
<feature type="domain" description="DUF5689" evidence="2">
    <location>
        <begin position="45"/>
        <end position="289"/>
    </location>
</feature>
<reference evidence="3 4" key="1">
    <citation type="submission" date="2013-08" db="EMBL/GenBank/DDBJ databases">
        <authorList>
            <person name="Durkin A.S."/>
            <person name="Haft D.R."/>
            <person name="McCorrison J."/>
            <person name="Torralba M."/>
            <person name="Gillis M."/>
            <person name="Haft D.H."/>
            <person name="Methe B."/>
            <person name="Sutton G."/>
            <person name="Nelson K.E."/>
        </authorList>
    </citation>
    <scope>NUCLEOTIDE SEQUENCE [LARGE SCALE GENOMIC DNA]</scope>
    <source>
        <strain evidence="3 4">F0068</strain>
    </source>
</reference>
<name>U2L530_9BACT</name>
<comment type="caution">
    <text evidence="3">The sequence shown here is derived from an EMBL/GenBank/DDBJ whole genome shotgun (WGS) entry which is preliminary data.</text>
</comment>
<keyword evidence="1" id="KW-0732">Signal</keyword>
<organism evidence="3 4">
    <name type="scientific">Hoylesella pleuritidis F0068</name>
    <dbReference type="NCBI Taxonomy" id="1081904"/>
    <lineage>
        <taxon>Bacteria</taxon>
        <taxon>Pseudomonadati</taxon>
        <taxon>Bacteroidota</taxon>
        <taxon>Bacteroidia</taxon>
        <taxon>Bacteroidales</taxon>
        <taxon>Prevotellaceae</taxon>
        <taxon>Hoylesella</taxon>
    </lineage>
</organism>
<dbReference type="Proteomes" id="UP000016600">
    <property type="component" value="Unassembled WGS sequence"/>
</dbReference>
<dbReference type="PROSITE" id="PS51257">
    <property type="entry name" value="PROKAR_LIPOPROTEIN"/>
    <property type="match status" value="1"/>
</dbReference>
<evidence type="ECO:0000256" key="1">
    <source>
        <dbReference type="SAM" id="SignalP"/>
    </source>
</evidence>
<dbReference type="RefSeq" id="WP_021584453.1">
    <property type="nucleotide sequence ID" value="NZ_AWET01000042.1"/>
</dbReference>
<dbReference type="InterPro" id="IPR043744">
    <property type="entry name" value="DUF5689"/>
</dbReference>
<feature type="chain" id="PRO_5004630143" evidence="1">
    <location>
        <begin position="26"/>
        <end position="455"/>
    </location>
</feature>
<feature type="signal peptide" evidence="1">
    <location>
        <begin position="1"/>
        <end position="25"/>
    </location>
</feature>
<protein>
    <submittedName>
        <fullName evidence="3">Putative lipoprotein</fullName>
    </submittedName>
</protein>
<evidence type="ECO:0000313" key="3">
    <source>
        <dbReference type="EMBL" id="ERJ99460.1"/>
    </source>
</evidence>
<dbReference type="Pfam" id="PF18942">
    <property type="entry name" value="DUF5689"/>
    <property type="match status" value="1"/>
</dbReference>
<dbReference type="PATRIC" id="fig|1081904.3.peg.1852"/>
<accession>U2L530</accession>
<evidence type="ECO:0000313" key="4">
    <source>
        <dbReference type="Proteomes" id="UP000016600"/>
    </source>
</evidence>
<keyword evidence="4" id="KW-1185">Reference proteome</keyword>
<proteinExistence type="predicted"/>
<dbReference type="NCBIfam" id="NF038128">
    <property type="entry name" value="choice_anch_J"/>
    <property type="match status" value="1"/>
</dbReference>
<sequence>MKKLTYVIMVMAGALLASCMGSDYAGPDFDRKSSPWGNNSLTESNVITVAQLKATYQSVISGNSYKEITEEQQLKVIVTGNDIQGNLYQQIAVQDKTGALLVGIGATGLHGYLPVGQEILISLKGLVIGGYGQQAQLGGIYTNTATGAQSVGRINRFIWQEHFKLIGEADATKAQALAEEFDMSRISDAKYLESNAGKLMTIAKVVFVGADGKAVYAPKSQKDKGGSVNRQLKDLISGTNISTGNLVVRTSTFADFANAPMTKDTINLTGIFTRYRNTWQILMRTPADIEKTVLAYFSEKFATGQGAFTIDSLKLSGDLKQVWAHTTYNGISYMKASAYANGKNNDAKGWLISPVIDLSKIKKATLTFKQVINAYFGKLEEEAMVYIKTEKGKWEPLKIGYPAKPEKGFTTFSTPGATQRIDITKYAGNKIQVAFVYKGTSTTAGTWEIKDFTIE</sequence>
<keyword evidence="3" id="KW-0449">Lipoprotein</keyword>
<dbReference type="AlphaFoldDB" id="U2L530"/>